<dbReference type="AlphaFoldDB" id="A0A176W905"/>
<name>A0A176W905_MARPO</name>
<dbReference type="Proteomes" id="UP000077202">
    <property type="component" value="Unassembled WGS sequence"/>
</dbReference>
<organism evidence="1 2">
    <name type="scientific">Marchantia polymorpha subsp. ruderalis</name>
    <dbReference type="NCBI Taxonomy" id="1480154"/>
    <lineage>
        <taxon>Eukaryota</taxon>
        <taxon>Viridiplantae</taxon>
        <taxon>Streptophyta</taxon>
        <taxon>Embryophyta</taxon>
        <taxon>Marchantiophyta</taxon>
        <taxon>Marchantiopsida</taxon>
        <taxon>Marchantiidae</taxon>
        <taxon>Marchantiales</taxon>
        <taxon>Marchantiaceae</taxon>
        <taxon>Marchantia</taxon>
    </lineage>
</organism>
<evidence type="ECO:0000313" key="2">
    <source>
        <dbReference type="Proteomes" id="UP000077202"/>
    </source>
</evidence>
<protein>
    <submittedName>
        <fullName evidence="1">Uncharacterized protein</fullName>
    </submittedName>
</protein>
<proteinExistence type="predicted"/>
<comment type="caution">
    <text evidence="1">The sequence shown here is derived from an EMBL/GenBank/DDBJ whole genome shotgun (WGS) entry which is preliminary data.</text>
</comment>
<keyword evidence="2" id="KW-1185">Reference proteome</keyword>
<evidence type="ECO:0000313" key="1">
    <source>
        <dbReference type="EMBL" id="OAE28895.1"/>
    </source>
</evidence>
<sequence length="248" mass="29004">MEYRDRLRRNVVVTLMQIMRPFFINFYRGMGLLTAAKQEKFLLEREIADDKGVLRDNEVANEENNIEPASSSVEVDKLKDDIVERSAKKRRKLQKSLTLEMVGRRVGLLARRQVPTRMRTSSVHSCSKMKARCQRIEEEDSFSSLKDLHMKKELECKDLKVDINYAHKVTVELRDKLELFQKEFARKFKRVEELMASQAAQDQLHATKLALKTKELIDCEVVRTLELELRKKLDADCSRLRSELSADE</sequence>
<dbReference type="EMBL" id="LVLJ01001637">
    <property type="protein sequence ID" value="OAE28895.1"/>
    <property type="molecule type" value="Genomic_DNA"/>
</dbReference>
<accession>A0A176W905</accession>
<gene>
    <name evidence="1" type="ORF">AXG93_2255s1280</name>
</gene>
<reference evidence="1" key="1">
    <citation type="submission" date="2016-03" db="EMBL/GenBank/DDBJ databases">
        <title>Mechanisms controlling the formation of the plant cell surface in tip-growing cells are functionally conserved among land plants.</title>
        <authorList>
            <person name="Honkanen S."/>
            <person name="Jones V.A."/>
            <person name="Morieri G."/>
            <person name="Champion C."/>
            <person name="Hetherington A.J."/>
            <person name="Kelly S."/>
            <person name="Saint-Marcoux D."/>
            <person name="Proust H."/>
            <person name="Prescott H."/>
            <person name="Dolan L."/>
        </authorList>
    </citation>
    <scope>NUCLEOTIDE SEQUENCE [LARGE SCALE GENOMIC DNA]</scope>
    <source>
        <tissue evidence="1">Whole gametophyte</tissue>
    </source>
</reference>